<evidence type="ECO:0000313" key="2">
    <source>
        <dbReference type="Proteomes" id="UP000219775"/>
    </source>
</evidence>
<dbReference type="AlphaFoldDB" id="A0A2B4MTT0"/>
<protein>
    <submittedName>
        <fullName evidence="1">Uncharacterized protein</fullName>
    </submittedName>
</protein>
<evidence type="ECO:0000313" key="1">
    <source>
        <dbReference type="EMBL" id="PEM71140.1"/>
    </source>
</evidence>
<gene>
    <name evidence="1" type="ORF">CN613_06490</name>
</gene>
<accession>A0A2B4MTT0</accession>
<dbReference type="Proteomes" id="UP000219775">
    <property type="component" value="Unassembled WGS sequence"/>
</dbReference>
<proteinExistence type="predicted"/>
<comment type="caution">
    <text evidence="1">The sequence shown here is derived from an EMBL/GenBank/DDBJ whole genome shotgun (WGS) entry which is preliminary data.</text>
</comment>
<sequence>MKLPSPISFFVFYIYITALKTKDDLHFFNLACGAGKGSDRFYAWVGALFHLKRKGFYLFFNLCTFKEVRCLTIYSPSFC</sequence>
<reference evidence="1 2" key="1">
    <citation type="submission" date="2017-09" db="EMBL/GenBank/DDBJ databases">
        <title>Large-scale bioinformatics analysis of Bacillus genomes uncovers conserved roles of natural products in bacterial physiology.</title>
        <authorList>
            <consortium name="Agbiome Team Llc"/>
            <person name="Bleich R.M."/>
            <person name="Grubbs K.J."/>
            <person name="Santa Maria K.C."/>
            <person name="Allen S.E."/>
            <person name="Farag S."/>
            <person name="Shank E.A."/>
            <person name="Bowers A."/>
        </authorList>
    </citation>
    <scope>NUCLEOTIDE SEQUENCE [LARGE SCALE GENOMIC DNA]</scope>
    <source>
        <strain evidence="1 2">AFS009893</strain>
    </source>
</reference>
<organism evidence="1 2">
    <name type="scientific">Bacillus pseudomycoides</name>
    <dbReference type="NCBI Taxonomy" id="64104"/>
    <lineage>
        <taxon>Bacteria</taxon>
        <taxon>Bacillati</taxon>
        <taxon>Bacillota</taxon>
        <taxon>Bacilli</taxon>
        <taxon>Bacillales</taxon>
        <taxon>Bacillaceae</taxon>
        <taxon>Bacillus</taxon>
        <taxon>Bacillus cereus group</taxon>
    </lineage>
</organism>
<dbReference type="EMBL" id="NUDP01000026">
    <property type="protein sequence ID" value="PEM71140.1"/>
    <property type="molecule type" value="Genomic_DNA"/>
</dbReference>
<name>A0A2B4MTT0_9BACI</name>